<dbReference type="GeneID" id="54472412"/>
<dbReference type="PRINTS" id="PR00320">
    <property type="entry name" value="GPROTEINBRPT"/>
</dbReference>
<evidence type="ECO:0000256" key="6">
    <source>
        <dbReference type="SAM" id="MobiDB-lite"/>
    </source>
</evidence>
<dbReference type="InterPro" id="IPR042238">
    <property type="entry name" value="Rad28/ERCC8/Ckn1/ATCSA-1"/>
</dbReference>
<protein>
    <submittedName>
        <fullName evidence="7">WD40-repeat-containing domain protein</fullName>
    </submittedName>
</protein>
<dbReference type="SUPFAM" id="SSF50978">
    <property type="entry name" value="WD40 repeat-like"/>
    <property type="match status" value="1"/>
</dbReference>
<feature type="repeat" description="WD" evidence="5">
    <location>
        <begin position="203"/>
        <end position="245"/>
    </location>
</feature>
<dbReference type="Pfam" id="PF00400">
    <property type="entry name" value="WD40"/>
    <property type="match status" value="3"/>
</dbReference>
<dbReference type="GO" id="GO:0031464">
    <property type="term" value="C:Cul4A-RING E3 ubiquitin ligase complex"/>
    <property type="evidence" value="ECO:0007669"/>
    <property type="project" value="TreeGrafter"/>
</dbReference>
<feature type="compositionally biased region" description="Basic and acidic residues" evidence="6">
    <location>
        <begin position="429"/>
        <end position="454"/>
    </location>
</feature>
<dbReference type="PANTHER" id="PTHR46202">
    <property type="entry name" value="DNA EXCISION REPAIR PROTEIN ERCC-8"/>
    <property type="match status" value="1"/>
</dbReference>
<keyword evidence="4" id="KW-0234">DNA repair</keyword>
<reference evidence="7" key="1">
    <citation type="journal article" date="2020" name="Stud. Mycol.">
        <title>101 Dothideomycetes genomes: a test case for predicting lifestyles and emergence of pathogens.</title>
        <authorList>
            <person name="Haridas S."/>
            <person name="Albert R."/>
            <person name="Binder M."/>
            <person name="Bloem J."/>
            <person name="Labutti K."/>
            <person name="Salamov A."/>
            <person name="Andreopoulos B."/>
            <person name="Baker S."/>
            <person name="Barry K."/>
            <person name="Bills G."/>
            <person name="Bluhm B."/>
            <person name="Cannon C."/>
            <person name="Castanera R."/>
            <person name="Culley D."/>
            <person name="Daum C."/>
            <person name="Ezra D."/>
            <person name="Gonzalez J."/>
            <person name="Henrissat B."/>
            <person name="Kuo A."/>
            <person name="Liang C."/>
            <person name="Lipzen A."/>
            <person name="Lutzoni F."/>
            <person name="Magnuson J."/>
            <person name="Mondo S."/>
            <person name="Nolan M."/>
            <person name="Ohm R."/>
            <person name="Pangilinan J."/>
            <person name="Park H.-J."/>
            <person name="Ramirez L."/>
            <person name="Alfaro M."/>
            <person name="Sun H."/>
            <person name="Tritt A."/>
            <person name="Yoshinaga Y."/>
            <person name="Zwiers L.-H."/>
            <person name="Turgeon B."/>
            <person name="Goodwin S."/>
            <person name="Spatafora J."/>
            <person name="Crous P."/>
            <person name="Grigoriev I."/>
        </authorList>
    </citation>
    <scope>NUCLEOTIDE SEQUENCE</scope>
    <source>
        <strain evidence="7">CBS 113389</strain>
    </source>
</reference>
<dbReference type="GO" id="GO:0006283">
    <property type="term" value="P:transcription-coupled nucleotide-excision repair"/>
    <property type="evidence" value="ECO:0007669"/>
    <property type="project" value="InterPro"/>
</dbReference>
<dbReference type="OrthoDB" id="361494at2759"/>
<gene>
    <name evidence="7" type="ORF">BDY17DRAFT_254190</name>
</gene>
<dbReference type="InterPro" id="IPR020472">
    <property type="entry name" value="WD40_PAC1"/>
</dbReference>
<evidence type="ECO:0000256" key="4">
    <source>
        <dbReference type="ARBA" id="ARBA00023204"/>
    </source>
</evidence>
<dbReference type="PANTHER" id="PTHR46202:SF1">
    <property type="entry name" value="DNA EXCISION REPAIR PROTEIN ERCC-8"/>
    <property type="match status" value="1"/>
</dbReference>
<proteinExistence type="predicted"/>
<dbReference type="EMBL" id="MU001638">
    <property type="protein sequence ID" value="KAF2481014.1"/>
    <property type="molecule type" value="Genomic_DNA"/>
</dbReference>
<dbReference type="Gene3D" id="2.130.10.10">
    <property type="entry name" value="YVTN repeat-like/Quinoprotein amine dehydrogenase"/>
    <property type="match status" value="1"/>
</dbReference>
<dbReference type="SMART" id="SM00320">
    <property type="entry name" value="WD40"/>
    <property type="match status" value="5"/>
</dbReference>
<dbReference type="AlphaFoldDB" id="A0A6A6PN00"/>
<accession>A0A6A6PN00</accession>
<dbReference type="PROSITE" id="PS50082">
    <property type="entry name" value="WD_REPEATS_2"/>
    <property type="match status" value="3"/>
</dbReference>
<keyword evidence="1 5" id="KW-0853">WD repeat</keyword>
<evidence type="ECO:0000256" key="3">
    <source>
        <dbReference type="ARBA" id="ARBA00022763"/>
    </source>
</evidence>
<evidence type="ECO:0000313" key="7">
    <source>
        <dbReference type="EMBL" id="KAF2481014.1"/>
    </source>
</evidence>
<sequence>MNAYLLNRQLGSISPQSLADAQNNRLLRALQLAPGVKFALSGGSRVNNNAQDVSSNDVENDAHSAGVSSLVVDPFEGRYLLSAGADSSVAIWDLESNDFESTPSTLNTPTGYAVRTSTKAALGITHIGFYPFDSLAFLTSGYDHTLKLFSSETLQASASFDLDSIVYSHSVSSIASHLLVACASQHPAVRLVDLRSGASTHSLAGHSGSVLAVVWHPKDENILASGATDGCLRLWDVRRSASSLGVLDMEDSIGITGYDGRGTGARRRERGRAHNGAVNGIAWTDNGQYLVSVGHDERMRVWDMMTGANTLANFGPGLKNAHTTALFPLLAPSHLSPAGQEVVYYPNPREVLSFDLHSGTSLGRLRTPGPQSTAMSGFGARNVKARTTSLAWRAHDIEMYSGHGDGSIRCWKPRTWEDAEVEKEEKEEDGSADKEEERKRKREELDEIVRDLTKKKTTFT</sequence>
<evidence type="ECO:0000256" key="5">
    <source>
        <dbReference type="PROSITE-ProRule" id="PRU00221"/>
    </source>
</evidence>
<feature type="region of interest" description="Disordered" evidence="6">
    <location>
        <begin position="418"/>
        <end position="460"/>
    </location>
</feature>
<dbReference type="GO" id="GO:0000209">
    <property type="term" value="P:protein polyubiquitination"/>
    <property type="evidence" value="ECO:0007669"/>
    <property type="project" value="TreeGrafter"/>
</dbReference>
<dbReference type="InterPro" id="IPR019775">
    <property type="entry name" value="WD40_repeat_CS"/>
</dbReference>
<dbReference type="InterPro" id="IPR001680">
    <property type="entry name" value="WD40_rpt"/>
</dbReference>
<dbReference type="InterPro" id="IPR036322">
    <property type="entry name" value="WD40_repeat_dom_sf"/>
</dbReference>
<dbReference type="PROSITE" id="PS50294">
    <property type="entry name" value="WD_REPEATS_REGION"/>
    <property type="match status" value="3"/>
</dbReference>
<evidence type="ECO:0000313" key="8">
    <source>
        <dbReference type="Proteomes" id="UP000799767"/>
    </source>
</evidence>
<keyword evidence="8" id="KW-1185">Reference proteome</keyword>
<feature type="repeat" description="WD" evidence="5">
    <location>
        <begin position="60"/>
        <end position="102"/>
    </location>
</feature>
<feature type="repeat" description="WD" evidence="5">
    <location>
        <begin position="271"/>
        <end position="312"/>
    </location>
</feature>
<dbReference type="GO" id="GO:0043161">
    <property type="term" value="P:proteasome-mediated ubiquitin-dependent protein catabolic process"/>
    <property type="evidence" value="ECO:0007669"/>
    <property type="project" value="TreeGrafter"/>
</dbReference>
<dbReference type="InterPro" id="IPR015943">
    <property type="entry name" value="WD40/YVTN_repeat-like_dom_sf"/>
</dbReference>
<organism evidence="7 8">
    <name type="scientific">Neohortaea acidophila</name>
    <dbReference type="NCBI Taxonomy" id="245834"/>
    <lineage>
        <taxon>Eukaryota</taxon>
        <taxon>Fungi</taxon>
        <taxon>Dikarya</taxon>
        <taxon>Ascomycota</taxon>
        <taxon>Pezizomycotina</taxon>
        <taxon>Dothideomycetes</taxon>
        <taxon>Dothideomycetidae</taxon>
        <taxon>Mycosphaerellales</taxon>
        <taxon>Teratosphaeriaceae</taxon>
        <taxon>Neohortaea</taxon>
    </lineage>
</organism>
<dbReference type="Proteomes" id="UP000799767">
    <property type="component" value="Unassembled WGS sequence"/>
</dbReference>
<evidence type="ECO:0000256" key="2">
    <source>
        <dbReference type="ARBA" id="ARBA00022737"/>
    </source>
</evidence>
<dbReference type="PROSITE" id="PS00678">
    <property type="entry name" value="WD_REPEATS_1"/>
    <property type="match status" value="3"/>
</dbReference>
<keyword evidence="2" id="KW-0677">Repeat</keyword>
<dbReference type="GO" id="GO:0000109">
    <property type="term" value="C:nucleotide-excision repair complex"/>
    <property type="evidence" value="ECO:0007669"/>
    <property type="project" value="TreeGrafter"/>
</dbReference>
<feature type="compositionally biased region" description="Acidic residues" evidence="6">
    <location>
        <begin position="418"/>
        <end position="428"/>
    </location>
</feature>
<name>A0A6A6PN00_9PEZI</name>
<dbReference type="RefSeq" id="XP_033587584.1">
    <property type="nucleotide sequence ID" value="XM_033731410.1"/>
</dbReference>
<evidence type="ECO:0000256" key="1">
    <source>
        <dbReference type="ARBA" id="ARBA00022574"/>
    </source>
</evidence>
<keyword evidence="3" id="KW-0227">DNA damage</keyword>